<dbReference type="EMBL" id="GIBP01010811">
    <property type="protein sequence ID" value="NDV39780.1"/>
    <property type="molecule type" value="Transcribed_RNA"/>
</dbReference>
<dbReference type="Pfam" id="PF04190">
    <property type="entry name" value="GET4"/>
    <property type="match status" value="1"/>
</dbReference>
<accession>A0A6B2LSI7</accession>
<proteinExistence type="predicted"/>
<evidence type="ECO:0000313" key="1">
    <source>
        <dbReference type="EMBL" id="NDV39780.1"/>
    </source>
</evidence>
<dbReference type="GO" id="GO:0045048">
    <property type="term" value="P:protein insertion into ER membrane"/>
    <property type="evidence" value="ECO:0007669"/>
    <property type="project" value="InterPro"/>
</dbReference>
<dbReference type="InterPro" id="IPR011990">
    <property type="entry name" value="TPR-like_helical_dom_sf"/>
</dbReference>
<dbReference type="Gene3D" id="1.25.40.10">
    <property type="entry name" value="Tetratricopeptide repeat domain"/>
    <property type="match status" value="1"/>
</dbReference>
<dbReference type="AlphaFoldDB" id="A0A6B2LSI7"/>
<protein>
    <submittedName>
        <fullName evidence="1">Uncharacterized protein</fullName>
    </submittedName>
</protein>
<dbReference type="InterPro" id="IPR007317">
    <property type="entry name" value="GET4"/>
</dbReference>
<reference evidence="1" key="1">
    <citation type="journal article" date="2020" name="J. Eukaryot. Microbiol.">
        <title>De novo Sequencing, Assembly and Annotation of the Transcriptome for the Free-Living Testate Amoeba Arcella intermedia.</title>
        <authorList>
            <person name="Ribeiro G.M."/>
            <person name="Porfirio-Sousa A.L."/>
            <person name="Maurer-Alcala X.X."/>
            <person name="Katz L.A."/>
            <person name="Lahr D.J.G."/>
        </authorList>
    </citation>
    <scope>NUCLEOTIDE SEQUENCE</scope>
</reference>
<name>A0A6B2LSI7_9EUKA</name>
<sequence length="90" mass="10346">MAAKKNYTSLRSTVLKGIKVMLLNNQTTNATELALLLLDNYKQTSVPVEKEYLDPLIEIFNAYPSTDPTNRRLFVNNAIKYLLFFNLTFL</sequence>
<organism evidence="1">
    <name type="scientific">Arcella intermedia</name>
    <dbReference type="NCBI Taxonomy" id="1963864"/>
    <lineage>
        <taxon>Eukaryota</taxon>
        <taxon>Amoebozoa</taxon>
        <taxon>Tubulinea</taxon>
        <taxon>Elardia</taxon>
        <taxon>Arcellinida</taxon>
        <taxon>Sphaerothecina</taxon>
        <taxon>Arcellidae</taxon>
        <taxon>Arcella</taxon>
    </lineage>
</organism>